<dbReference type="Gene3D" id="3.40.50.720">
    <property type="entry name" value="NAD(P)-binding Rossmann-like Domain"/>
    <property type="match status" value="1"/>
</dbReference>
<gene>
    <name evidence="1" type="ORF">GCM10009843_22610</name>
</gene>
<name>A0ABN2YDF9_9ACTN</name>
<comment type="caution">
    <text evidence="1">The sequence shown here is derived from an EMBL/GenBank/DDBJ whole genome shotgun (WGS) entry which is preliminary data.</text>
</comment>
<sequence>MLRPGSWVSRRDADTLQVGLDRRVVLADTPETRAVLARLEAGMPSADLAAAGVTASLAERDLLVDDADARRGPGALLAAHGPDATRRLRARQASSVTVRALDAGVDAAAAFAMQALAEAGVAAVTTSPGTSATVALVLASGEPDRDLLDDAMAVGQPHVLVSAGEGAVRLGPFVVPGSTACQRCLDAELAVADHRRGVVLAQVAGRPGPVDAATTYAAVGLAVRDVLAYLDGDRPMTWSATLTLVALPGEEGLVPRRWRRHPHCGCCWDELMDLD</sequence>
<reference evidence="1 2" key="1">
    <citation type="journal article" date="2019" name="Int. J. Syst. Evol. Microbiol.">
        <title>The Global Catalogue of Microorganisms (GCM) 10K type strain sequencing project: providing services to taxonomists for standard genome sequencing and annotation.</title>
        <authorList>
            <consortium name="The Broad Institute Genomics Platform"/>
            <consortium name="The Broad Institute Genome Sequencing Center for Infectious Disease"/>
            <person name="Wu L."/>
            <person name="Ma J."/>
        </authorList>
    </citation>
    <scope>NUCLEOTIDE SEQUENCE [LARGE SCALE GENOMIC DNA]</scope>
    <source>
        <strain evidence="1 2">JCM 16021</strain>
    </source>
</reference>
<accession>A0ABN2YDF9</accession>
<evidence type="ECO:0000313" key="1">
    <source>
        <dbReference type="EMBL" id="GAA2125175.1"/>
    </source>
</evidence>
<protein>
    <recommendedName>
        <fullName evidence="3">Bacteriocin biosynthesis cyclodehydratase domain-containing protein</fullName>
    </recommendedName>
</protein>
<evidence type="ECO:0000313" key="2">
    <source>
        <dbReference type="Proteomes" id="UP001500575"/>
    </source>
</evidence>
<dbReference type="Proteomes" id="UP001500575">
    <property type="component" value="Unassembled WGS sequence"/>
</dbReference>
<dbReference type="EMBL" id="BAAAQQ010000011">
    <property type="protein sequence ID" value="GAA2125175.1"/>
    <property type="molecule type" value="Genomic_DNA"/>
</dbReference>
<keyword evidence="2" id="KW-1185">Reference proteome</keyword>
<evidence type="ECO:0008006" key="3">
    <source>
        <dbReference type="Google" id="ProtNLM"/>
    </source>
</evidence>
<proteinExistence type="predicted"/>
<organism evidence="1 2">
    <name type="scientific">Nocardioides bigeumensis</name>
    <dbReference type="NCBI Taxonomy" id="433657"/>
    <lineage>
        <taxon>Bacteria</taxon>
        <taxon>Bacillati</taxon>
        <taxon>Actinomycetota</taxon>
        <taxon>Actinomycetes</taxon>
        <taxon>Propionibacteriales</taxon>
        <taxon>Nocardioidaceae</taxon>
        <taxon>Nocardioides</taxon>
    </lineage>
</organism>